<sequence length="340" mass="36578">MARPAVGMTLFATGFNAWRQLDFDCETQPDSREPDDKFSFTNVLEGGVIERPVSRLQYTLVQRDNVLCKAGFGLANQVDQEAAYAYAETANGEILAIEPEVTCPTSDDHGPPPPTTNVLVQYASAAKLKRGERRKTWRCVHPAKAIAAFDAGFVILYQDGTVATMGDARFEDCLGRDCTERSPPEDPGIVHDLANLGDPVVRIAAGGHSLAALTESGGTYLWGMMSPSGAHRQQAFPSLTGIPNYVEFDDGKDIVDFALGDSHAIALTMDGCVLVIGDNTNGQLGFDGQARRRIDSWTTATVRVPHGHEVVAVAAGPKSSFVLTSSVHARGDRTRRDAAE</sequence>
<dbReference type="SUPFAM" id="SSF50985">
    <property type="entry name" value="RCC1/BLIP-II"/>
    <property type="match status" value="1"/>
</dbReference>
<dbReference type="GeneID" id="63718043"/>
<organism evidence="2 3">
    <name type="scientific">Drechmeria coniospora</name>
    <name type="common">Nematophagous fungus</name>
    <name type="synonym">Meria coniospora</name>
    <dbReference type="NCBI Taxonomy" id="98403"/>
    <lineage>
        <taxon>Eukaryota</taxon>
        <taxon>Fungi</taxon>
        <taxon>Dikarya</taxon>
        <taxon>Ascomycota</taxon>
        <taxon>Pezizomycotina</taxon>
        <taxon>Sordariomycetes</taxon>
        <taxon>Hypocreomycetidae</taxon>
        <taxon>Hypocreales</taxon>
        <taxon>Ophiocordycipitaceae</taxon>
        <taxon>Drechmeria</taxon>
    </lineage>
</organism>
<dbReference type="InterPro" id="IPR051553">
    <property type="entry name" value="Ran_GTPase-activating"/>
</dbReference>
<evidence type="ECO:0000256" key="1">
    <source>
        <dbReference type="PROSITE-ProRule" id="PRU00235"/>
    </source>
</evidence>
<keyword evidence="3" id="KW-1185">Reference proteome</keyword>
<comment type="caution">
    <text evidence="2">The sequence shown here is derived from an EMBL/GenBank/DDBJ whole genome shotgun (WGS) entry which is preliminary data.</text>
</comment>
<dbReference type="PANTHER" id="PTHR45982:SF1">
    <property type="entry name" value="REGULATOR OF CHROMOSOME CONDENSATION"/>
    <property type="match status" value="1"/>
</dbReference>
<dbReference type="Gene3D" id="2.130.10.30">
    <property type="entry name" value="Regulator of chromosome condensation 1/beta-lactamase-inhibitor protein II"/>
    <property type="match status" value="1"/>
</dbReference>
<dbReference type="Proteomes" id="UP000076580">
    <property type="component" value="Chromosome 02"/>
</dbReference>
<proteinExistence type="predicted"/>
<accession>A0A151GMR2</accession>
<reference evidence="2 3" key="1">
    <citation type="journal article" date="2016" name="Sci. Rep.">
        <title>Insights into Adaptations to a Near-Obligate Nematode Endoparasitic Lifestyle from the Finished Genome of Drechmeria coniospora.</title>
        <authorList>
            <person name="Zhang L."/>
            <person name="Zhou Z."/>
            <person name="Guo Q."/>
            <person name="Fokkens L."/>
            <person name="Miskei M."/>
            <person name="Pocsi I."/>
            <person name="Zhang W."/>
            <person name="Chen M."/>
            <person name="Wang L."/>
            <person name="Sun Y."/>
            <person name="Donzelli B.G."/>
            <person name="Gibson D.M."/>
            <person name="Nelson D.R."/>
            <person name="Luo J.G."/>
            <person name="Rep M."/>
            <person name="Liu H."/>
            <person name="Yang S."/>
            <person name="Wang J."/>
            <person name="Krasnoff S.B."/>
            <person name="Xu Y."/>
            <person name="Molnar I."/>
            <person name="Lin M."/>
        </authorList>
    </citation>
    <scope>NUCLEOTIDE SEQUENCE [LARGE SCALE GENOMIC DNA]</scope>
    <source>
        <strain evidence="2 3">ARSEF 6962</strain>
    </source>
</reference>
<dbReference type="PROSITE" id="PS50012">
    <property type="entry name" value="RCC1_3"/>
    <property type="match status" value="3"/>
</dbReference>
<protein>
    <submittedName>
        <fullName evidence="2">Regulator of chromosome condensation/beta-lactamase-inhibitor protein II</fullName>
    </submittedName>
</protein>
<evidence type="ECO:0000313" key="2">
    <source>
        <dbReference type="EMBL" id="KYK58386.1"/>
    </source>
</evidence>
<dbReference type="AlphaFoldDB" id="A0A151GMR2"/>
<feature type="repeat" description="RCC1" evidence="1">
    <location>
        <begin position="217"/>
        <end position="270"/>
    </location>
</feature>
<gene>
    <name evidence="2" type="ORF">DCS_05400</name>
</gene>
<dbReference type="PANTHER" id="PTHR45982">
    <property type="entry name" value="REGULATOR OF CHROMOSOME CONDENSATION"/>
    <property type="match status" value="1"/>
</dbReference>
<dbReference type="EMBL" id="LAYC01000002">
    <property type="protein sequence ID" value="KYK58386.1"/>
    <property type="molecule type" value="Genomic_DNA"/>
</dbReference>
<feature type="repeat" description="RCC1" evidence="1">
    <location>
        <begin position="160"/>
        <end position="216"/>
    </location>
</feature>
<feature type="repeat" description="RCC1" evidence="1">
    <location>
        <begin position="271"/>
        <end position="326"/>
    </location>
</feature>
<dbReference type="InterPro" id="IPR000408">
    <property type="entry name" value="Reg_chr_condens"/>
</dbReference>
<dbReference type="RefSeq" id="XP_040657738.1">
    <property type="nucleotide sequence ID" value="XM_040802705.1"/>
</dbReference>
<evidence type="ECO:0000313" key="3">
    <source>
        <dbReference type="Proteomes" id="UP000076580"/>
    </source>
</evidence>
<dbReference type="InParanoid" id="A0A151GMR2"/>
<name>A0A151GMR2_DRECN</name>
<dbReference type="InterPro" id="IPR009091">
    <property type="entry name" value="RCC1/BLIP-II"/>
</dbReference>
<dbReference type="Pfam" id="PF13540">
    <property type="entry name" value="RCC1_2"/>
    <property type="match status" value="1"/>
</dbReference>
<dbReference type="STRING" id="98403.A0A151GMR2"/>